<dbReference type="AlphaFoldDB" id="A0A175R7Y0"/>
<evidence type="ECO:0000313" key="3">
    <source>
        <dbReference type="Proteomes" id="UP000078272"/>
    </source>
</evidence>
<comment type="caution">
    <text evidence="2">The sequence shown here is derived from an EMBL/GenBank/DDBJ whole genome shotgun (WGS) entry which is preliminary data.</text>
</comment>
<dbReference type="EMBL" id="LDPZ01000023">
    <property type="protein sequence ID" value="KTQ95322.1"/>
    <property type="molecule type" value="Genomic_DNA"/>
</dbReference>
<name>A0A175R7Y0_9HYPH</name>
<protein>
    <submittedName>
        <fullName evidence="2">Uncharacterized protein</fullName>
    </submittedName>
</protein>
<evidence type="ECO:0000256" key="1">
    <source>
        <dbReference type="SAM" id="MobiDB-lite"/>
    </source>
</evidence>
<dbReference type="PATRIC" id="fig|401562.3.peg.2016"/>
<evidence type="ECO:0000313" key="2">
    <source>
        <dbReference type="EMBL" id="KTQ95322.1"/>
    </source>
</evidence>
<sequence>MLALLTIFPVGQLHAQAVRQCEAGDTACRQNARRTNSSGVSAPRPASRALRQGSDGTLAPRTGRYRENGLYGSGQNKGCDSQAVRSRQRSGLVPNC</sequence>
<dbReference type="Proteomes" id="UP000078272">
    <property type="component" value="Unassembled WGS sequence"/>
</dbReference>
<feature type="region of interest" description="Disordered" evidence="1">
    <location>
        <begin position="29"/>
        <end position="96"/>
    </location>
</feature>
<accession>A0A175R7Y0</accession>
<feature type="compositionally biased region" description="Polar residues" evidence="1">
    <location>
        <begin position="73"/>
        <end position="85"/>
    </location>
</feature>
<gene>
    <name evidence="2" type="ORF">NS226_12330</name>
</gene>
<reference evidence="2 3" key="1">
    <citation type="journal article" date="2016" name="Front. Microbiol.">
        <title>Genomic Resource of Rice Seed Associated Bacteria.</title>
        <authorList>
            <person name="Midha S."/>
            <person name="Bansal K."/>
            <person name="Sharma S."/>
            <person name="Kumar N."/>
            <person name="Patil P.P."/>
            <person name="Chaudhry V."/>
            <person name="Patil P.B."/>
        </authorList>
    </citation>
    <scope>NUCLEOTIDE SEQUENCE [LARGE SCALE GENOMIC DNA]</scope>
    <source>
        <strain evidence="2 3">NS226</strain>
    </source>
</reference>
<proteinExistence type="predicted"/>
<organism evidence="2 3">
    <name type="scientific">Aureimonas ureilytica</name>
    <dbReference type="NCBI Taxonomy" id="401562"/>
    <lineage>
        <taxon>Bacteria</taxon>
        <taxon>Pseudomonadati</taxon>
        <taxon>Pseudomonadota</taxon>
        <taxon>Alphaproteobacteria</taxon>
        <taxon>Hyphomicrobiales</taxon>
        <taxon>Aurantimonadaceae</taxon>
        <taxon>Aureimonas</taxon>
    </lineage>
</organism>